<feature type="chain" id="PRO_5001615605" evidence="2">
    <location>
        <begin position="25"/>
        <end position="268"/>
    </location>
</feature>
<proteinExistence type="predicted"/>
<evidence type="ECO:0000313" key="3">
    <source>
        <dbReference type="EMBL" id="KCZ97121.1"/>
    </source>
</evidence>
<organism evidence="3 4">
    <name type="scientific">Hyphomonas polymorpha PS728</name>
    <dbReference type="NCBI Taxonomy" id="1280954"/>
    <lineage>
        <taxon>Bacteria</taxon>
        <taxon>Pseudomonadati</taxon>
        <taxon>Pseudomonadota</taxon>
        <taxon>Alphaproteobacteria</taxon>
        <taxon>Hyphomonadales</taxon>
        <taxon>Hyphomonadaceae</taxon>
        <taxon>Hyphomonas</taxon>
    </lineage>
</organism>
<dbReference type="STRING" id="1280954.HPO_16700"/>
<protein>
    <submittedName>
        <fullName evidence="3">Putative lipoprotein</fullName>
    </submittedName>
</protein>
<evidence type="ECO:0000256" key="2">
    <source>
        <dbReference type="SAM" id="SignalP"/>
    </source>
</evidence>
<evidence type="ECO:0000256" key="1">
    <source>
        <dbReference type="SAM" id="MobiDB-lite"/>
    </source>
</evidence>
<dbReference type="OrthoDB" id="5981644at2"/>
<dbReference type="Proteomes" id="UP000027100">
    <property type="component" value="Unassembled WGS sequence"/>
</dbReference>
<dbReference type="EMBL" id="ARYM01000025">
    <property type="protein sequence ID" value="KCZ97121.1"/>
    <property type="molecule type" value="Genomic_DNA"/>
</dbReference>
<sequence>MRWINTRSFCLPALAALAAAVLIAGCGGPAGGSGEEGAEAGAASAPAAVSETGVTPAKPAWAPKEDAKAKGDTPKAAAAPGPSPFGTATLAYPDDFQMTLLAYRLTDREPPLAAWASEVYEVKYADEFSKAAKLEAETARLADIYASTEGVGVLQIRLNSQLSQYDSGRGGYYLTAFSPGNQVNFGGREQVSLQLDNMASAFFWPVEASRAQEILQHTSRQVDLDTKIELTGIQRRSNGLVIQGRITEYGIYSKRYNDERQFEFIQLD</sequence>
<gene>
    <name evidence="3" type="ORF">HPO_16700</name>
</gene>
<dbReference type="AlphaFoldDB" id="A0A062VCK8"/>
<keyword evidence="3" id="KW-0449">Lipoprotein</keyword>
<reference evidence="3 4" key="1">
    <citation type="journal article" date="2014" name="Antonie Van Leeuwenhoek">
        <title>Hyphomonas beringensis sp. nov. and Hyphomonas chukchiensis sp. nov., isolated from surface seawater of the Bering Sea and Chukchi Sea.</title>
        <authorList>
            <person name="Li C."/>
            <person name="Lai Q."/>
            <person name="Li G."/>
            <person name="Dong C."/>
            <person name="Wang J."/>
            <person name="Liao Y."/>
            <person name="Shao Z."/>
        </authorList>
    </citation>
    <scope>NUCLEOTIDE SEQUENCE [LARGE SCALE GENOMIC DNA]</scope>
    <source>
        <strain evidence="3 4">PS728</strain>
    </source>
</reference>
<keyword evidence="2" id="KW-0732">Signal</keyword>
<dbReference type="PROSITE" id="PS51257">
    <property type="entry name" value="PROKAR_LIPOPROTEIN"/>
    <property type="match status" value="1"/>
</dbReference>
<feature type="region of interest" description="Disordered" evidence="1">
    <location>
        <begin position="33"/>
        <end position="84"/>
    </location>
</feature>
<name>A0A062VCK8_9PROT</name>
<dbReference type="RefSeq" id="WP_035601330.1">
    <property type="nucleotide sequence ID" value="NZ_ARYM01000025.1"/>
</dbReference>
<accession>A0A062VCK8</accession>
<keyword evidence="4" id="KW-1185">Reference proteome</keyword>
<feature type="compositionally biased region" description="Basic and acidic residues" evidence="1">
    <location>
        <begin position="63"/>
        <end position="73"/>
    </location>
</feature>
<feature type="compositionally biased region" description="Low complexity" evidence="1">
    <location>
        <begin position="39"/>
        <end position="48"/>
    </location>
</feature>
<dbReference type="eggNOG" id="ENOG50340DG">
    <property type="taxonomic scope" value="Bacteria"/>
</dbReference>
<comment type="caution">
    <text evidence="3">The sequence shown here is derived from an EMBL/GenBank/DDBJ whole genome shotgun (WGS) entry which is preliminary data.</text>
</comment>
<evidence type="ECO:0000313" key="4">
    <source>
        <dbReference type="Proteomes" id="UP000027100"/>
    </source>
</evidence>
<feature type="signal peptide" evidence="2">
    <location>
        <begin position="1"/>
        <end position="24"/>
    </location>
</feature>
<dbReference type="PATRIC" id="fig|1280954.3.peg.3372"/>